<evidence type="ECO:0000259" key="2">
    <source>
        <dbReference type="Pfam" id="PF13514"/>
    </source>
</evidence>
<name>A0ABZ2SIA2_9ENTE</name>
<proteinExistence type="predicted"/>
<dbReference type="Pfam" id="PF13514">
    <property type="entry name" value="AAA_27"/>
    <property type="match status" value="1"/>
</dbReference>
<dbReference type="PANTHER" id="PTHR41259:SF1">
    <property type="entry name" value="DOUBLE-STRAND BREAK REPAIR RAD50 ATPASE, PUTATIVE-RELATED"/>
    <property type="match status" value="1"/>
</dbReference>
<keyword evidence="4" id="KW-1185">Reference proteome</keyword>
<sequence>MRIIKAEITGFGHYRQQTFEFLSGNQLLFGQNEIGKSTLYQFIQAMLFGFPKKNLRKRDYTPQDGAAYGGKLWLEIEPYGEIVVERYRQINRGQAKVWIGSEEGDEKLFLQLIAPLSQEVFQEVFTFQQEQLSQIERMQEKELHAALISLGISGSKQLMQKIQEYHKNNQQLFKPRGQRLPLNKRLNEWQRLKETIQQKEAQENDMKRAYQQLSVYTEQQKELRQQLQQLQQQQQELNQQKINWPLYEEWQQLLRLKESSMTEKEQKQLRLFYQEYQQLSEEINKKQAELSRLEQGQESSHYFFYLDKESKIQELLRQKVPIVRMVDEYDRLNDEYERIDTTLMQLVERWGWKKEVAPPELDDQIFQLLHRLEELDEEVSQHELRIQWLKEKKEPIEIEITKIESKHPELLAKTNTQAYVLPAIGGGLFLLSVLLPSPLKVIGMLIGGSALLIGGGLFFYKKINPASQIKPLWQEKLVQLDAYAAEIEAETAVLNQTQQEKQQLLTYLQPSFGNNTNYHTWHQVLQEYEQAVASFHEYTALLAKSTKQHEQLINELAKIEEDFQLFSEWLPLENKAIQEKLTVLEEFSDKMQDIKLTRLQQPSTLIAQQLKRSKEEQHALFAKYQNLLEKFGLEHPTEIPLWMKQWEQQQKQAERKAELTHLLTPIFPKKMRFDELTIQLQIVQEKQEVLQQESSQLLEEKQRVQLQIEHLQIDGVLDELYQEESRLLSEIQELAITWSTNQVLSASLSDLATELSEQQLPQLLQQASHYFELLTNERYNQVLLSEGVLHVASDQTLLDIYTLSTGTKDQLIMAVRFAYLSLQGQSIVSPVIIDDGWLHYDSLRKEQLAKLFAEFGKKHQVICLSSDQEMVSYYQRLQQPVIEIKQRM</sequence>
<feature type="domain" description="YhaN AAA" evidence="2">
    <location>
        <begin position="1"/>
        <end position="204"/>
    </location>
</feature>
<protein>
    <recommendedName>
        <fullName evidence="2">YhaN AAA domain-containing protein</fullName>
    </recommendedName>
</protein>
<dbReference type="InterPro" id="IPR027417">
    <property type="entry name" value="P-loop_NTPase"/>
</dbReference>
<evidence type="ECO:0000313" key="3">
    <source>
        <dbReference type="EMBL" id="WYJ75617.1"/>
    </source>
</evidence>
<dbReference type="EMBL" id="CP147251">
    <property type="protein sequence ID" value="WYJ75617.1"/>
    <property type="molecule type" value="Genomic_DNA"/>
</dbReference>
<dbReference type="Proteomes" id="UP000664701">
    <property type="component" value="Chromosome"/>
</dbReference>
<keyword evidence="1" id="KW-0175">Coiled coil</keyword>
<reference evidence="3 4" key="1">
    <citation type="submission" date="2021-03" db="EMBL/GenBank/DDBJ databases">
        <authorList>
            <person name="Gilmore M.S."/>
            <person name="Schwartzman J."/>
            <person name="Van Tyne D."/>
            <person name="Martin M."/>
            <person name="Earl A.M."/>
            <person name="Manson A.L."/>
            <person name="Straub T."/>
            <person name="Salamzade R."/>
            <person name="Saavedra J."/>
            <person name="Lebreton F."/>
            <person name="Prichula J."/>
            <person name="Schaufler K."/>
            <person name="Gaca A."/>
            <person name="Sgardioli B."/>
            <person name="Wagenaar J."/>
            <person name="Strong T."/>
        </authorList>
    </citation>
    <scope>NUCLEOTIDE SEQUENCE [LARGE SCALE GENOMIC DNA]</scope>
    <source>
        <strain evidence="3 4">DIV2402</strain>
    </source>
</reference>
<dbReference type="PANTHER" id="PTHR41259">
    <property type="entry name" value="DOUBLE-STRAND BREAK REPAIR RAD50 ATPASE, PUTATIVE-RELATED"/>
    <property type="match status" value="1"/>
</dbReference>
<feature type="coiled-coil region" evidence="1">
    <location>
        <begin position="182"/>
        <end position="296"/>
    </location>
</feature>
<dbReference type="RefSeq" id="WP_207871796.1">
    <property type="nucleotide sequence ID" value="NZ_CP147251.1"/>
</dbReference>
<organism evidence="3 4">
    <name type="scientific">Candidatus Enterococcus lowellii</name>
    <dbReference type="NCBI Taxonomy" id="2230877"/>
    <lineage>
        <taxon>Bacteria</taxon>
        <taxon>Bacillati</taxon>
        <taxon>Bacillota</taxon>
        <taxon>Bacilli</taxon>
        <taxon>Lactobacillales</taxon>
        <taxon>Enterococcaceae</taxon>
        <taxon>Enterococcus</taxon>
    </lineage>
</organism>
<dbReference type="InterPro" id="IPR038734">
    <property type="entry name" value="YhaN_AAA"/>
</dbReference>
<gene>
    <name evidence="3" type="ORF">DOK78_000193</name>
</gene>
<evidence type="ECO:0000313" key="4">
    <source>
        <dbReference type="Proteomes" id="UP000664701"/>
    </source>
</evidence>
<evidence type="ECO:0000256" key="1">
    <source>
        <dbReference type="SAM" id="Coils"/>
    </source>
</evidence>
<dbReference type="SUPFAM" id="SSF52540">
    <property type="entry name" value="P-loop containing nucleoside triphosphate hydrolases"/>
    <property type="match status" value="1"/>
</dbReference>
<feature type="coiled-coil region" evidence="1">
    <location>
        <begin position="329"/>
        <end position="392"/>
    </location>
</feature>
<reference evidence="3 4" key="2">
    <citation type="submission" date="2024-03" db="EMBL/GenBank/DDBJ databases">
        <title>The Genome Sequence of Enterococcus sp. DIV2402.</title>
        <authorList>
            <consortium name="The Broad Institute Genomics Platform"/>
            <consortium name="The Broad Institute Microbial Omics Core"/>
            <consortium name="The Broad Institute Genomic Center for Infectious Diseases"/>
            <person name="Earl A."/>
            <person name="Manson A."/>
            <person name="Gilmore M."/>
            <person name="Schwartman J."/>
            <person name="Shea T."/>
            <person name="Abouelleil A."/>
            <person name="Cao P."/>
            <person name="Chapman S."/>
            <person name="Cusick C."/>
            <person name="Young S."/>
            <person name="Neafsey D."/>
            <person name="Nusbaum C."/>
            <person name="Birren B."/>
        </authorList>
    </citation>
    <scope>NUCLEOTIDE SEQUENCE [LARGE SCALE GENOMIC DNA]</scope>
    <source>
        <strain evidence="3 4">DIV2402</strain>
    </source>
</reference>
<accession>A0ABZ2SIA2</accession>
<dbReference type="Gene3D" id="3.40.50.300">
    <property type="entry name" value="P-loop containing nucleotide triphosphate hydrolases"/>
    <property type="match status" value="2"/>
</dbReference>
<feature type="coiled-coil region" evidence="1">
    <location>
        <begin position="673"/>
        <end position="737"/>
    </location>
</feature>